<sequence>MSLDPGPDGHAVSLPHIRLTAVDCAAELHRCLAVRGSPPQVTEPCIITMT</sequence>
<dbReference type="Proteomes" id="UP000006512">
    <property type="component" value="Unassembled WGS sequence"/>
</dbReference>
<protein>
    <submittedName>
        <fullName evidence="1">Uncharacterized protein</fullName>
    </submittedName>
</protein>
<keyword evidence="2" id="KW-1185">Reference proteome</keyword>
<dbReference type="AlphaFoldDB" id="F4QH24"/>
<organism evidence="1 2">
    <name type="scientific">Asticcacaulis biprosthecium C19</name>
    <dbReference type="NCBI Taxonomy" id="715226"/>
    <lineage>
        <taxon>Bacteria</taxon>
        <taxon>Pseudomonadati</taxon>
        <taxon>Pseudomonadota</taxon>
        <taxon>Alphaproteobacteria</taxon>
        <taxon>Caulobacterales</taxon>
        <taxon>Caulobacteraceae</taxon>
        <taxon>Asticcacaulis</taxon>
    </lineage>
</organism>
<gene>
    <name evidence="1" type="ORF">ABI_09990</name>
</gene>
<name>F4QH24_9CAUL</name>
<evidence type="ECO:0000313" key="2">
    <source>
        <dbReference type="Proteomes" id="UP000006512"/>
    </source>
</evidence>
<accession>F4QH24</accession>
<reference evidence="2" key="1">
    <citation type="submission" date="2011-03" db="EMBL/GenBank/DDBJ databases">
        <title>Draft genome sequence of Brevundimonas diminuta.</title>
        <authorList>
            <person name="Brown P.J.B."/>
            <person name="Buechlein A."/>
            <person name="Hemmerich C."/>
            <person name="Brun Y.V."/>
        </authorList>
    </citation>
    <scope>NUCLEOTIDE SEQUENCE [LARGE SCALE GENOMIC DNA]</scope>
    <source>
        <strain evidence="2">C19</strain>
    </source>
</reference>
<dbReference type="EMBL" id="GL883077">
    <property type="protein sequence ID" value="EGF92561.1"/>
    <property type="molecule type" value="Genomic_DNA"/>
</dbReference>
<proteinExistence type="predicted"/>
<dbReference type="HOGENOM" id="CLU_3114103_0_0_5"/>
<evidence type="ECO:0000313" key="1">
    <source>
        <dbReference type="EMBL" id="EGF92561.1"/>
    </source>
</evidence>